<accession>A0A0D1Z9N7</accession>
<gene>
    <name evidence="1" type="ORF">PV07_10128</name>
</gene>
<protein>
    <submittedName>
        <fullName evidence="1">Uncharacterized protein</fullName>
    </submittedName>
</protein>
<dbReference type="GeneID" id="27349322"/>
<dbReference type="RefSeq" id="XP_016244627.1">
    <property type="nucleotide sequence ID" value="XM_016397436.1"/>
</dbReference>
<dbReference type="Proteomes" id="UP000054466">
    <property type="component" value="Unassembled WGS sequence"/>
</dbReference>
<dbReference type="VEuPathDB" id="FungiDB:PV07_10128"/>
<keyword evidence="2" id="KW-1185">Reference proteome</keyword>
<organism evidence="1 2">
    <name type="scientific">Cladophialophora immunda</name>
    <dbReference type="NCBI Taxonomy" id="569365"/>
    <lineage>
        <taxon>Eukaryota</taxon>
        <taxon>Fungi</taxon>
        <taxon>Dikarya</taxon>
        <taxon>Ascomycota</taxon>
        <taxon>Pezizomycotina</taxon>
        <taxon>Eurotiomycetes</taxon>
        <taxon>Chaetothyriomycetidae</taxon>
        <taxon>Chaetothyriales</taxon>
        <taxon>Herpotrichiellaceae</taxon>
        <taxon>Cladophialophora</taxon>
    </lineage>
</organism>
<evidence type="ECO:0000313" key="2">
    <source>
        <dbReference type="Proteomes" id="UP000054466"/>
    </source>
</evidence>
<name>A0A0D1Z9N7_9EURO</name>
<evidence type="ECO:0000313" key="1">
    <source>
        <dbReference type="EMBL" id="KIW24411.1"/>
    </source>
</evidence>
<dbReference type="OrthoDB" id="3438983at2759"/>
<dbReference type="HOGENOM" id="CLU_2904017_0_0_1"/>
<dbReference type="AlphaFoldDB" id="A0A0D1Z9N7"/>
<sequence>MSVRDDRAANFQCQNPELPVLEAEEMESHGFSLAPKAVVKSTAPQTFQIMHAIEIVEAADGR</sequence>
<dbReference type="EMBL" id="KN847045">
    <property type="protein sequence ID" value="KIW24411.1"/>
    <property type="molecule type" value="Genomic_DNA"/>
</dbReference>
<reference evidence="1 2" key="1">
    <citation type="submission" date="2015-01" db="EMBL/GenBank/DDBJ databases">
        <title>The Genome Sequence of Cladophialophora immunda CBS83496.</title>
        <authorList>
            <consortium name="The Broad Institute Genomics Platform"/>
            <person name="Cuomo C."/>
            <person name="de Hoog S."/>
            <person name="Gorbushina A."/>
            <person name="Stielow B."/>
            <person name="Teixiera M."/>
            <person name="Abouelleil A."/>
            <person name="Chapman S.B."/>
            <person name="Priest M."/>
            <person name="Young S.K."/>
            <person name="Wortman J."/>
            <person name="Nusbaum C."/>
            <person name="Birren B."/>
        </authorList>
    </citation>
    <scope>NUCLEOTIDE SEQUENCE [LARGE SCALE GENOMIC DNA]</scope>
    <source>
        <strain evidence="1 2">CBS 83496</strain>
    </source>
</reference>
<proteinExistence type="predicted"/>